<dbReference type="Pfam" id="PF22124">
    <property type="entry name" value="Glyco_hydro_95_cat"/>
    <property type="match status" value="1"/>
</dbReference>
<comment type="caution">
    <text evidence="4">The sequence shown here is derived from an EMBL/GenBank/DDBJ whole genome shotgun (WGS) entry which is preliminary data.</text>
</comment>
<gene>
    <name evidence="4" type="ORF">ACFOWS_18005</name>
</gene>
<sequence length="805" mass="91093">MKKLGKNDFRISLILLAAIMVVVASCNNPSFESKPKNTLWYDEPASDWFAALPLGNGRLGAMVFGGVNEDHLQLNEESLWAGIPENPYPEEVEKHYTRFQQLNLEGQYEKAYTYAMKNLAISPTSIRSYEPLGDLFLQFDHDLGPETYKRSLDIEKGINSTEYTIDGKRFLRESFISSEYDVIVYRFESMDKQKISCRVRFNRDKDITLNHLNSNILEINGQIFDDPEGYDDNKGGSGQGGYHMKFNSHLNFSNHDGKVSMDKNVLIIDEATEFTLILSAATDYNLEKMNYDRSIDAKEISLRKLKKVQEVPFDKLKSNHIARHSGIFNRVQLEIKGASLDSLTTDERITRLKEGNEDTGLINLFFQYGRYLMMSSGMQQAVLPANLQGIWNQDMWAPWESDFHLNINLQMNYWPVETCNLSESMVPLTNYMEGLIERGKETAKKYIGSDGWMVHHSTNPFGRVTPSGSTEASQVVNGYSYPLAGAWMSLTIWRHYQFTKDQHYLEEKAYPMIKGATQFILDFLKENEKGELVTAPSYSPENTYIDPKTGKKQLNTTAATMDIQIIRDVFRACLEAEETLGSSQLTSSITKALTKLPDTKIGSNGTIQEWYEDYEEVELGHRHISHLYGLYPSSQISMGTPELFAAAEKTIERRLSQGGGQTGWSRAWIVNFYARLKNGDKCLEHLNALIGDQLESNLFDLHPPRIFQIDGNLGGTAGVAEMLIQSHEPGRIYLLPALPQSWKDGEVKGLMARGNFEVDIKWTNGELVNAKIYTPIGGSVTVIAGTKEQTITLSAKETKSIMFNQ</sequence>
<organism evidence="4 5">
    <name type="scientific">Flagellimonas marina</name>
    <dbReference type="NCBI Taxonomy" id="1775168"/>
    <lineage>
        <taxon>Bacteria</taxon>
        <taxon>Pseudomonadati</taxon>
        <taxon>Bacteroidota</taxon>
        <taxon>Flavobacteriia</taxon>
        <taxon>Flavobacteriales</taxon>
        <taxon>Flavobacteriaceae</taxon>
        <taxon>Flagellimonas</taxon>
    </lineage>
</organism>
<dbReference type="Gene3D" id="1.50.10.10">
    <property type="match status" value="1"/>
</dbReference>
<evidence type="ECO:0000259" key="2">
    <source>
        <dbReference type="Pfam" id="PF21307"/>
    </source>
</evidence>
<dbReference type="EMBL" id="JBHSCL010000011">
    <property type="protein sequence ID" value="MFC4222053.1"/>
    <property type="molecule type" value="Genomic_DNA"/>
</dbReference>
<dbReference type="GO" id="GO:0016787">
    <property type="term" value="F:hydrolase activity"/>
    <property type="evidence" value="ECO:0007669"/>
    <property type="project" value="UniProtKB-KW"/>
</dbReference>
<dbReference type="InterPro" id="IPR049053">
    <property type="entry name" value="AFCA-like_C"/>
</dbReference>
<dbReference type="Pfam" id="PF14498">
    <property type="entry name" value="Glyco_hyd_65N_2"/>
    <property type="match status" value="1"/>
</dbReference>
<name>A0ABV8PPH6_9FLAO</name>
<dbReference type="InterPro" id="IPR016518">
    <property type="entry name" value="Alpha-L-fucosidase"/>
</dbReference>
<dbReference type="Proteomes" id="UP001595841">
    <property type="component" value="Unassembled WGS sequence"/>
</dbReference>
<dbReference type="InterPro" id="IPR012341">
    <property type="entry name" value="6hp_glycosidase-like_sf"/>
</dbReference>
<feature type="domain" description="Glycosyl hydrolase family 95 catalytic" evidence="3">
    <location>
        <begin position="313"/>
        <end position="723"/>
    </location>
</feature>
<dbReference type="SUPFAM" id="SSF48208">
    <property type="entry name" value="Six-hairpin glycosidases"/>
    <property type="match status" value="1"/>
</dbReference>
<dbReference type="InterPro" id="IPR027414">
    <property type="entry name" value="GH95_N_dom"/>
</dbReference>
<dbReference type="PANTHER" id="PTHR31084:SF0">
    <property type="entry name" value="ALPHA-L-FUCOSIDASE 2"/>
    <property type="match status" value="1"/>
</dbReference>
<dbReference type="Pfam" id="PF21307">
    <property type="entry name" value="Glyco_hydro_95_C"/>
    <property type="match status" value="1"/>
</dbReference>
<reference evidence="5" key="1">
    <citation type="journal article" date="2019" name="Int. J. Syst. Evol. Microbiol.">
        <title>The Global Catalogue of Microorganisms (GCM) 10K type strain sequencing project: providing services to taxonomists for standard genome sequencing and annotation.</title>
        <authorList>
            <consortium name="The Broad Institute Genomics Platform"/>
            <consortium name="The Broad Institute Genome Sequencing Center for Infectious Disease"/>
            <person name="Wu L."/>
            <person name="Ma J."/>
        </authorList>
    </citation>
    <scope>NUCLEOTIDE SEQUENCE [LARGE SCALE GENOMIC DNA]</scope>
    <source>
        <strain evidence="5">CGMCC 1.15774</strain>
    </source>
</reference>
<dbReference type="PIRSF" id="PIRSF007663">
    <property type="entry name" value="UCP007663"/>
    <property type="match status" value="1"/>
</dbReference>
<protein>
    <submittedName>
        <fullName evidence="4">Glycoside hydrolase N-terminal domain-containing protein</fullName>
    </submittedName>
</protein>
<evidence type="ECO:0000313" key="5">
    <source>
        <dbReference type="Proteomes" id="UP001595841"/>
    </source>
</evidence>
<accession>A0ABV8PPH6</accession>
<dbReference type="RefSeq" id="WP_379767688.1">
    <property type="nucleotide sequence ID" value="NZ_JBHSCL010000011.1"/>
</dbReference>
<keyword evidence="4" id="KW-0378">Hydrolase</keyword>
<feature type="domain" description="Glycosyl hydrolase family 95 N-terminal" evidence="1">
    <location>
        <begin position="39"/>
        <end position="285"/>
    </location>
</feature>
<dbReference type="InterPro" id="IPR054363">
    <property type="entry name" value="GH95_cat"/>
</dbReference>
<evidence type="ECO:0000313" key="4">
    <source>
        <dbReference type="EMBL" id="MFC4222053.1"/>
    </source>
</evidence>
<dbReference type="InterPro" id="IPR008928">
    <property type="entry name" value="6-hairpin_glycosidase_sf"/>
</dbReference>
<dbReference type="PANTHER" id="PTHR31084">
    <property type="entry name" value="ALPHA-L-FUCOSIDASE 2"/>
    <property type="match status" value="1"/>
</dbReference>
<feature type="domain" description="Alpha fucosidase A-like C-terminal" evidence="2">
    <location>
        <begin position="725"/>
        <end position="796"/>
    </location>
</feature>
<evidence type="ECO:0000259" key="3">
    <source>
        <dbReference type="Pfam" id="PF22124"/>
    </source>
</evidence>
<dbReference type="PROSITE" id="PS51257">
    <property type="entry name" value="PROKAR_LIPOPROTEIN"/>
    <property type="match status" value="1"/>
</dbReference>
<proteinExistence type="predicted"/>
<keyword evidence="5" id="KW-1185">Reference proteome</keyword>
<evidence type="ECO:0000259" key="1">
    <source>
        <dbReference type="Pfam" id="PF14498"/>
    </source>
</evidence>